<sequence>MANLYTKTGDKGETGLVGGSRVRKDSARVNCYGTMDEVNAVLGVAYALTHNDYIKECIDRIQHTLFRVGAELASDEKGLELLGDDVVCDKEVTELEGMVDRCTLTTGVQTEFVIPGVNAASAVLHVARTVVRRGERTIIAAAEEIKVRDVLLKYVNRLSDAIYALARLEETVCQQDQGKSKSRCWPSR</sequence>
<evidence type="ECO:0000256" key="9">
    <source>
        <dbReference type="ARBA" id="ARBA00031529"/>
    </source>
</evidence>
<organism evidence="16 17">
    <name type="scientific">Emergencia timonensis</name>
    <dbReference type="NCBI Taxonomy" id="1776384"/>
    <lineage>
        <taxon>Bacteria</taxon>
        <taxon>Bacillati</taxon>
        <taxon>Bacillota</taxon>
        <taxon>Clostridia</taxon>
        <taxon>Peptostreptococcales</taxon>
        <taxon>Anaerovoracaceae</taxon>
        <taxon>Emergencia</taxon>
    </lineage>
</organism>
<evidence type="ECO:0000256" key="10">
    <source>
        <dbReference type="ARBA" id="ARBA00033334"/>
    </source>
</evidence>
<evidence type="ECO:0000256" key="13">
    <source>
        <dbReference type="ARBA" id="ARBA00048692"/>
    </source>
</evidence>
<dbReference type="PANTHER" id="PTHR12213">
    <property type="entry name" value="CORRINOID ADENOSYLTRANSFERASE"/>
    <property type="match status" value="1"/>
</dbReference>
<evidence type="ECO:0000256" key="2">
    <source>
        <dbReference type="ARBA" id="ARBA00007487"/>
    </source>
</evidence>
<evidence type="ECO:0000256" key="5">
    <source>
        <dbReference type="ARBA" id="ARBA00022573"/>
    </source>
</evidence>
<dbReference type="GeneID" id="83003783"/>
<dbReference type="EC" id="2.5.1.17" evidence="3 14"/>
<dbReference type="RefSeq" id="WP_082907468.1">
    <property type="nucleotide sequence ID" value="NZ_CABKWE010000008.1"/>
</dbReference>
<dbReference type="PANTHER" id="PTHR12213:SF0">
    <property type="entry name" value="CORRINOID ADENOSYLTRANSFERASE MMAB"/>
    <property type="match status" value="1"/>
</dbReference>
<comment type="caution">
    <text evidence="16">The sequence shown here is derived from an EMBL/GenBank/DDBJ whole genome shotgun (WGS) entry which is preliminary data.</text>
</comment>
<evidence type="ECO:0000313" key="17">
    <source>
        <dbReference type="Proteomes" id="UP000284841"/>
    </source>
</evidence>
<dbReference type="InterPro" id="IPR036451">
    <property type="entry name" value="CblAdoTrfase-like_sf"/>
</dbReference>
<evidence type="ECO:0000256" key="14">
    <source>
        <dbReference type="RuleBase" id="RU366026"/>
    </source>
</evidence>
<comment type="similarity">
    <text evidence="2 14">Belongs to the Cob(I)alamin adenosyltransferase family.</text>
</comment>
<proteinExistence type="inferred from homology"/>
<keyword evidence="8 14" id="KW-0067">ATP-binding</keyword>
<dbReference type="Pfam" id="PF01923">
    <property type="entry name" value="Cob_adeno_trans"/>
    <property type="match status" value="1"/>
</dbReference>
<dbReference type="STRING" id="1776384.GCA_900086585_01404"/>
<dbReference type="SUPFAM" id="SSF89028">
    <property type="entry name" value="Cobalamin adenosyltransferase-like"/>
    <property type="match status" value="1"/>
</dbReference>
<gene>
    <name evidence="16" type="ORF">DW099_16645</name>
</gene>
<keyword evidence="5 14" id="KW-0169">Cobalamin biosynthesis</keyword>
<dbReference type="EMBL" id="QRMS01000006">
    <property type="protein sequence ID" value="RHJ84756.1"/>
    <property type="molecule type" value="Genomic_DNA"/>
</dbReference>
<dbReference type="NCBIfam" id="TIGR00636">
    <property type="entry name" value="PduO_Nterm"/>
    <property type="match status" value="1"/>
</dbReference>
<dbReference type="Proteomes" id="UP000284841">
    <property type="component" value="Unassembled WGS sequence"/>
</dbReference>
<evidence type="ECO:0000256" key="12">
    <source>
        <dbReference type="ARBA" id="ARBA00048555"/>
    </source>
</evidence>
<dbReference type="GO" id="GO:0009236">
    <property type="term" value="P:cobalamin biosynthetic process"/>
    <property type="evidence" value="ECO:0007669"/>
    <property type="project" value="UniProtKB-UniRule"/>
</dbReference>
<evidence type="ECO:0000256" key="7">
    <source>
        <dbReference type="ARBA" id="ARBA00022741"/>
    </source>
</evidence>
<evidence type="ECO:0000313" key="16">
    <source>
        <dbReference type="EMBL" id="RHJ84756.1"/>
    </source>
</evidence>
<evidence type="ECO:0000256" key="1">
    <source>
        <dbReference type="ARBA" id="ARBA00005121"/>
    </source>
</evidence>
<evidence type="ECO:0000256" key="3">
    <source>
        <dbReference type="ARBA" id="ARBA00012454"/>
    </source>
</evidence>
<evidence type="ECO:0000256" key="4">
    <source>
        <dbReference type="ARBA" id="ARBA00020963"/>
    </source>
</evidence>
<dbReference type="UniPathway" id="UPA00148">
    <property type="reaction ID" value="UER00233"/>
</dbReference>
<evidence type="ECO:0000259" key="15">
    <source>
        <dbReference type="Pfam" id="PF01923"/>
    </source>
</evidence>
<dbReference type="GO" id="GO:0005524">
    <property type="term" value="F:ATP binding"/>
    <property type="evidence" value="ECO:0007669"/>
    <property type="project" value="UniProtKB-UniRule"/>
</dbReference>
<keyword evidence="7 14" id="KW-0547">Nucleotide-binding</keyword>
<evidence type="ECO:0000256" key="6">
    <source>
        <dbReference type="ARBA" id="ARBA00022679"/>
    </source>
</evidence>
<dbReference type="OrthoDB" id="9778896at2"/>
<comment type="pathway">
    <text evidence="1 14">Cofactor biosynthesis; adenosylcobalamin biosynthesis; adenosylcobalamin from cob(II)yrinate a,c-diamide: step 2/7.</text>
</comment>
<protein>
    <recommendedName>
        <fullName evidence="4 14">Corrinoid adenosyltransferase</fullName>
        <ecNumber evidence="3 14">2.5.1.17</ecNumber>
    </recommendedName>
    <alternativeName>
        <fullName evidence="9 14">Cob(II)alamin adenosyltransferase</fullName>
    </alternativeName>
    <alternativeName>
        <fullName evidence="11 14">Cob(II)yrinic acid a,c-diamide adenosyltransferase</fullName>
    </alternativeName>
    <alternativeName>
        <fullName evidence="10 14">Cobinamide/cobalamin adenosyltransferase</fullName>
    </alternativeName>
</protein>
<comment type="catalytic activity">
    <reaction evidence="12 14">
        <text>2 cob(II)yrinate a,c diamide + reduced [electron-transfer flavoprotein] + 2 ATP = 2 adenosylcob(III)yrinate a,c-diamide + 2 triphosphate + oxidized [electron-transfer flavoprotein] + 3 H(+)</text>
        <dbReference type="Rhea" id="RHEA:11528"/>
        <dbReference type="Rhea" id="RHEA-COMP:10685"/>
        <dbReference type="Rhea" id="RHEA-COMP:10686"/>
        <dbReference type="ChEBI" id="CHEBI:15378"/>
        <dbReference type="ChEBI" id="CHEBI:18036"/>
        <dbReference type="ChEBI" id="CHEBI:30616"/>
        <dbReference type="ChEBI" id="CHEBI:57692"/>
        <dbReference type="ChEBI" id="CHEBI:58307"/>
        <dbReference type="ChEBI" id="CHEBI:58503"/>
        <dbReference type="ChEBI" id="CHEBI:58537"/>
        <dbReference type="EC" id="2.5.1.17"/>
    </reaction>
</comment>
<keyword evidence="17" id="KW-1185">Reference proteome</keyword>
<dbReference type="InterPro" id="IPR029499">
    <property type="entry name" value="PduO-typ"/>
</dbReference>
<reference evidence="16 17" key="1">
    <citation type="submission" date="2018-08" db="EMBL/GenBank/DDBJ databases">
        <title>A genome reference for cultivated species of the human gut microbiota.</title>
        <authorList>
            <person name="Zou Y."/>
            <person name="Xue W."/>
            <person name="Luo G."/>
        </authorList>
    </citation>
    <scope>NUCLEOTIDE SEQUENCE [LARGE SCALE GENOMIC DNA]</scope>
    <source>
        <strain evidence="16 17">AM07-24</strain>
    </source>
</reference>
<comment type="catalytic activity">
    <reaction evidence="13 14">
        <text>2 cob(II)alamin + reduced [electron-transfer flavoprotein] + 2 ATP = 2 adenosylcob(III)alamin + 2 triphosphate + oxidized [electron-transfer flavoprotein] + 3 H(+)</text>
        <dbReference type="Rhea" id="RHEA:28671"/>
        <dbReference type="Rhea" id="RHEA-COMP:10685"/>
        <dbReference type="Rhea" id="RHEA-COMP:10686"/>
        <dbReference type="ChEBI" id="CHEBI:15378"/>
        <dbReference type="ChEBI" id="CHEBI:16304"/>
        <dbReference type="ChEBI" id="CHEBI:18036"/>
        <dbReference type="ChEBI" id="CHEBI:18408"/>
        <dbReference type="ChEBI" id="CHEBI:30616"/>
        <dbReference type="ChEBI" id="CHEBI:57692"/>
        <dbReference type="ChEBI" id="CHEBI:58307"/>
        <dbReference type="EC" id="2.5.1.17"/>
    </reaction>
</comment>
<dbReference type="GO" id="GO:0008817">
    <property type="term" value="F:corrinoid adenosyltransferase activity"/>
    <property type="evidence" value="ECO:0007669"/>
    <property type="project" value="UniProtKB-UniRule"/>
</dbReference>
<dbReference type="InterPro" id="IPR016030">
    <property type="entry name" value="CblAdoTrfase-like"/>
</dbReference>
<dbReference type="Gene3D" id="1.20.1200.10">
    <property type="entry name" value="Cobalamin adenosyltransferase-like"/>
    <property type="match status" value="1"/>
</dbReference>
<keyword evidence="6 14" id="KW-0808">Transferase</keyword>
<evidence type="ECO:0000256" key="8">
    <source>
        <dbReference type="ARBA" id="ARBA00022840"/>
    </source>
</evidence>
<feature type="domain" description="Cobalamin adenosyltransferase-like" evidence="15">
    <location>
        <begin position="4"/>
        <end position="168"/>
    </location>
</feature>
<name>A0A415DW86_9FIRM</name>
<dbReference type="AlphaFoldDB" id="A0A415DW86"/>
<evidence type="ECO:0000256" key="11">
    <source>
        <dbReference type="ARBA" id="ARBA00033354"/>
    </source>
</evidence>
<accession>A0A415DW86</accession>